<name>A0A436ZZQ5_ARTFL</name>
<keyword evidence="11" id="KW-1185">Reference proteome</keyword>
<feature type="compositionally biased region" description="Polar residues" evidence="9">
    <location>
        <begin position="66"/>
        <end position="78"/>
    </location>
</feature>
<dbReference type="Pfam" id="PF11719">
    <property type="entry name" value="Drc1-Sld2"/>
    <property type="match status" value="1"/>
</dbReference>
<feature type="region of interest" description="Disordered" evidence="9">
    <location>
        <begin position="141"/>
        <end position="173"/>
    </location>
</feature>
<dbReference type="PANTHER" id="PTHR28124:SF1">
    <property type="entry name" value="DNA REPLICATION REGULATOR SLD2"/>
    <property type="match status" value="1"/>
</dbReference>
<comment type="similarity">
    <text evidence="2 8">Belongs to the SLD2 family.</text>
</comment>
<organism evidence="10 11">
    <name type="scientific">Arthrobotrys flagrans</name>
    <name type="common">Nematode-trapping fungus</name>
    <name type="synonym">Trichothecium flagrans</name>
    <dbReference type="NCBI Taxonomy" id="97331"/>
    <lineage>
        <taxon>Eukaryota</taxon>
        <taxon>Fungi</taxon>
        <taxon>Dikarya</taxon>
        <taxon>Ascomycota</taxon>
        <taxon>Pezizomycotina</taxon>
        <taxon>Orbiliomycetes</taxon>
        <taxon>Orbiliales</taxon>
        <taxon>Orbiliaceae</taxon>
        <taxon>Arthrobotrys</taxon>
    </lineage>
</organism>
<dbReference type="GeneID" id="93588557"/>
<comment type="caution">
    <text evidence="10">The sequence shown here is derived from an EMBL/GenBank/DDBJ whole genome shotgun (WGS) entry which is preliminary data.</text>
</comment>
<dbReference type="InterPro" id="IPR040203">
    <property type="entry name" value="Sld2"/>
</dbReference>
<comment type="function">
    <text evidence="7 8">Has a role in the initiation of DNA replication. Required at S-phase checkpoint.</text>
</comment>
<dbReference type="EMBL" id="SAEB01000007">
    <property type="protein sequence ID" value="RVD84497.1"/>
    <property type="molecule type" value="Genomic_DNA"/>
</dbReference>
<feature type="compositionally biased region" description="Basic and acidic residues" evidence="9">
    <location>
        <begin position="332"/>
        <end position="343"/>
    </location>
</feature>
<dbReference type="GO" id="GO:1902977">
    <property type="term" value="P:mitotic DNA replication preinitiation complex assembly"/>
    <property type="evidence" value="ECO:0007669"/>
    <property type="project" value="TreeGrafter"/>
</dbReference>
<dbReference type="Proteomes" id="UP000283090">
    <property type="component" value="Unassembled WGS sequence"/>
</dbReference>
<dbReference type="CDD" id="cd22289">
    <property type="entry name" value="RecQL4_SLD2_NTD"/>
    <property type="match status" value="1"/>
</dbReference>
<evidence type="ECO:0000256" key="9">
    <source>
        <dbReference type="SAM" id="MobiDB-lite"/>
    </source>
</evidence>
<sequence>MPNHPDTAAKADSDRLRHLKLKIKAWEKDFAVQNDGKPPSRQDISANPKIAARYSEYQKLKKQLGLDNSQTAKSQSLPQPVDKPTTITPRKPSSRPSQTPLKTPSNPFFFTPANRPELQGSLCSPSASAVRQLKWMAKGYVSPTPQKNGKVLGLFDKLPGMTPTPPKRPREAEDDTILAKLTDSAKKSKIFNSRSFEDSDDEDTYVPLDPTTPSRKRRYEFQTPLSKKNKGKKSGELDPFSTPAIFRQHSMNFELKENGSPLTPKVKQFLPNRMIGKVKPLSTLVRELREMQEEEDPGMEVLRELERGELNTTNITDSDKSQPLTIAPCPESEARIGEGKAENSPKQPVYKKKGLKRQTKRVKIRPVRATRTKSNVEESSSSDSEPQEPTDESSEPLAQTAGPEVEARDSGCGNYDGELQTAEISEDELAAIVPKATSTKPQRKNKAPVSEKSAAANKKTTIKADKHANYTRMKMHHKGRGFKGRGRGRR</sequence>
<feature type="compositionally biased region" description="Polar residues" evidence="9">
    <location>
        <begin position="310"/>
        <end position="324"/>
    </location>
</feature>
<feature type="compositionally biased region" description="Acidic residues" evidence="9">
    <location>
        <begin position="385"/>
        <end position="394"/>
    </location>
</feature>
<dbReference type="STRING" id="97331.A0A436ZZQ5"/>
<keyword evidence="5 8" id="KW-0539">Nucleus</keyword>
<feature type="region of interest" description="Disordered" evidence="9">
    <location>
        <begin position="63"/>
        <end position="122"/>
    </location>
</feature>
<feature type="region of interest" description="Disordered" evidence="9">
    <location>
        <begin position="30"/>
        <end position="49"/>
    </location>
</feature>
<proteinExistence type="inferred from homology"/>
<evidence type="ECO:0000256" key="5">
    <source>
        <dbReference type="ARBA" id="ARBA00023242"/>
    </source>
</evidence>
<evidence type="ECO:0000256" key="3">
    <source>
        <dbReference type="ARBA" id="ARBA00018363"/>
    </source>
</evidence>
<feature type="compositionally biased region" description="Basic residues" evidence="9">
    <location>
        <begin position="473"/>
        <end position="490"/>
    </location>
</feature>
<feature type="region of interest" description="Disordered" evidence="9">
    <location>
        <begin position="290"/>
        <end position="490"/>
    </location>
</feature>
<evidence type="ECO:0000256" key="2">
    <source>
        <dbReference type="ARBA" id="ARBA00007276"/>
    </source>
</evidence>
<gene>
    <name evidence="10" type="ORF">DFL_006246</name>
</gene>
<keyword evidence="4 8" id="KW-0235">DNA replication</keyword>
<dbReference type="RefSeq" id="XP_067490041.1">
    <property type="nucleotide sequence ID" value="XM_067635632.1"/>
</dbReference>
<dbReference type="Gene3D" id="1.10.10.1460">
    <property type="match status" value="1"/>
</dbReference>
<dbReference type="OrthoDB" id="8775810at2759"/>
<keyword evidence="6 8" id="KW-0131">Cell cycle</keyword>
<dbReference type="FunFam" id="1.10.10.1460:FF:000001">
    <property type="entry name" value="DNA replication regulator Sld2"/>
    <property type="match status" value="1"/>
</dbReference>
<dbReference type="AlphaFoldDB" id="A0A436ZZQ5"/>
<feature type="compositionally biased region" description="Polar residues" evidence="9">
    <location>
        <begin position="94"/>
        <end position="108"/>
    </location>
</feature>
<feature type="region of interest" description="Disordered" evidence="9">
    <location>
        <begin position="189"/>
        <end position="241"/>
    </location>
</feature>
<dbReference type="GO" id="GO:0006270">
    <property type="term" value="P:DNA replication initiation"/>
    <property type="evidence" value="ECO:0007669"/>
    <property type="project" value="UniProtKB-UniRule"/>
</dbReference>
<dbReference type="GO" id="GO:0000727">
    <property type="term" value="P:double-strand break repair via break-induced replication"/>
    <property type="evidence" value="ECO:0007669"/>
    <property type="project" value="TreeGrafter"/>
</dbReference>
<evidence type="ECO:0000256" key="6">
    <source>
        <dbReference type="ARBA" id="ARBA00023306"/>
    </source>
</evidence>
<dbReference type="GO" id="GO:0003688">
    <property type="term" value="F:DNA replication origin binding"/>
    <property type="evidence" value="ECO:0007669"/>
    <property type="project" value="TreeGrafter"/>
</dbReference>
<dbReference type="InterPro" id="IPR021110">
    <property type="entry name" value="DNA_rep_checkpnt_protein"/>
</dbReference>
<evidence type="ECO:0000256" key="8">
    <source>
        <dbReference type="RuleBase" id="RU367067"/>
    </source>
</evidence>
<evidence type="ECO:0000313" key="11">
    <source>
        <dbReference type="Proteomes" id="UP000283090"/>
    </source>
</evidence>
<evidence type="ECO:0000313" key="10">
    <source>
        <dbReference type="EMBL" id="RVD84497.1"/>
    </source>
</evidence>
<evidence type="ECO:0000256" key="1">
    <source>
        <dbReference type="ARBA" id="ARBA00004123"/>
    </source>
</evidence>
<dbReference type="GO" id="GO:0003697">
    <property type="term" value="F:single-stranded DNA binding"/>
    <property type="evidence" value="ECO:0007669"/>
    <property type="project" value="TreeGrafter"/>
</dbReference>
<evidence type="ECO:0000256" key="7">
    <source>
        <dbReference type="ARBA" id="ARBA00025253"/>
    </source>
</evidence>
<protein>
    <recommendedName>
        <fullName evidence="3 8">DNA replication regulator SLD2</fullName>
    </recommendedName>
</protein>
<evidence type="ECO:0000256" key="4">
    <source>
        <dbReference type="ARBA" id="ARBA00022705"/>
    </source>
</evidence>
<feature type="compositionally biased region" description="Basic residues" evidence="9">
    <location>
        <begin position="349"/>
        <end position="371"/>
    </location>
</feature>
<dbReference type="VEuPathDB" id="FungiDB:DFL_006246"/>
<reference evidence="10 11" key="1">
    <citation type="submission" date="2019-01" db="EMBL/GenBank/DDBJ databases">
        <title>Intercellular communication is required for trap formation in the nematode-trapping fungus Duddingtonia flagrans.</title>
        <authorList>
            <person name="Youssar L."/>
            <person name="Wernet V."/>
            <person name="Hensel N."/>
            <person name="Hildebrandt H.-G."/>
            <person name="Fischer R."/>
        </authorList>
    </citation>
    <scope>NUCLEOTIDE SEQUENCE [LARGE SCALE GENOMIC DNA]</scope>
    <source>
        <strain evidence="10 11">CBS H-5679</strain>
    </source>
</reference>
<dbReference type="GO" id="GO:0031261">
    <property type="term" value="C:DNA replication preinitiation complex"/>
    <property type="evidence" value="ECO:0007669"/>
    <property type="project" value="TreeGrafter"/>
</dbReference>
<comment type="subcellular location">
    <subcellularLocation>
        <location evidence="1 8">Nucleus</location>
    </subcellularLocation>
</comment>
<dbReference type="PANTHER" id="PTHR28124">
    <property type="entry name" value="DNA REPLICATION REGULATOR SLD2"/>
    <property type="match status" value="1"/>
</dbReference>
<accession>A0A436ZZQ5</accession>